<dbReference type="InterPro" id="IPR013783">
    <property type="entry name" value="Ig-like_fold"/>
</dbReference>
<evidence type="ECO:0000256" key="7">
    <source>
        <dbReference type="SAM" id="SignalP"/>
    </source>
</evidence>
<reference evidence="10 11" key="1">
    <citation type="submission" date="2018-06" db="EMBL/GenBank/DDBJ databases">
        <authorList>
            <consortium name="Pathogen Informatics"/>
            <person name="Doyle S."/>
        </authorList>
    </citation>
    <scope>NUCLEOTIDE SEQUENCE [LARGE SCALE GENOMIC DNA]</scope>
    <source>
        <strain evidence="10 11">NCTC12157</strain>
    </source>
</reference>
<protein>
    <submittedName>
        <fullName evidence="10">Chaperone protein fimC</fullName>
    </submittedName>
</protein>
<feature type="domain" description="Pili assembly chaperone C-terminal" evidence="9">
    <location>
        <begin position="162"/>
        <end position="217"/>
    </location>
</feature>
<evidence type="ECO:0000259" key="8">
    <source>
        <dbReference type="Pfam" id="PF00345"/>
    </source>
</evidence>
<dbReference type="InterPro" id="IPR050643">
    <property type="entry name" value="Periplasmic_pilus_chap"/>
</dbReference>
<dbReference type="Pfam" id="PF00345">
    <property type="entry name" value="PapD_N"/>
    <property type="match status" value="1"/>
</dbReference>
<proteinExistence type="inferred from homology"/>
<evidence type="ECO:0000313" key="10">
    <source>
        <dbReference type="EMBL" id="STQ45240.1"/>
    </source>
</evidence>
<feature type="signal peptide" evidence="7">
    <location>
        <begin position="1"/>
        <end position="22"/>
    </location>
</feature>
<keyword evidence="3" id="KW-1029">Fimbrium biogenesis</keyword>
<dbReference type="RefSeq" id="WP_051899421.1">
    <property type="nucleotide sequence ID" value="NZ_VXKG01000001.1"/>
</dbReference>
<dbReference type="InterPro" id="IPR016148">
    <property type="entry name" value="Pili_assmbl_chaperone_C"/>
</dbReference>
<evidence type="ECO:0000256" key="4">
    <source>
        <dbReference type="ARBA" id="ARBA00022729"/>
    </source>
</evidence>
<evidence type="ECO:0000256" key="2">
    <source>
        <dbReference type="ARBA" id="ARBA00007399"/>
    </source>
</evidence>
<accession>A0A377NDS7</accession>
<dbReference type="InterPro" id="IPR016147">
    <property type="entry name" value="Pili_assmbl_chaperone_N"/>
</dbReference>
<comment type="subcellular location">
    <subcellularLocation>
        <location evidence="1">Periplasm</location>
    </subcellularLocation>
</comment>
<sequence length="222" mass="25058">MWSFRYLVPPVILLLVAANAMAGVEFGGTRVIYNGAKREAAISIKNSEKETPYLIQSWLDNNDEKNSNKVPFIVTPPLFRLDPLGENQLRIVNTEAMPQDRESLYWLNVKSIAASRRDTNRLQISVRTRIKMIYRPAALMKKAADAWKQLQVARSAEHITFTNPSAYYISFFSVKVGEKELPNPLMVAPFSTYSMRVPDSAVGKVSWSAINDYGGHTEEVSQ</sequence>
<evidence type="ECO:0000256" key="1">
    <source>
        <dbReference type="ARBA" id="ARBA00004418"/>
    </source>
</evidence>
<dbReference type="GO" id="GO:0071555">
    <property type="term" value="P:cell wall organization"/>
    <property type="evidence" value="ECO:0007669"/>
    <property type="project" value="InterPro"/>
</dbReference>
<dbReference type="Gene3D" id="2.60.40.10">
    <property type="entry name" value="Immunoglobulins"/>
    <property type="match status" value="2"/>
</dbReference>
<name>A0A377NDS7_9GAMM</name>
<dbReference type="PRINTS" id="PR00969">
    <property type="entry name" value="CHAPERONPILI"/>
</dbReference>
<evidence type="ECO:0000313" key="11">
    <source>
        <dbReference type="Proteomes" id="UP000254304"/>
    </source>
</evidence>
<evidence type="ECO:0000256" key="5">
    <source>
        <dbReference type="ARBA" id="ARBA00022764"/>
    </source>
</evidence>
<dbReference type="PANTHER" id="PTHR30251">
    <property type="entry name" value="PILUS ASSEMBLY CHAPERONE"/>
    <property type="match status" value="1"/>
</dbReference>
<dbReference type="FunFam" id="2.60.40.10:FF:000458">
    <property type="entry name" value="Molecular chaperone FimC"/>
    <property type="match status" value="1"/>
</dbReference>
<evidence type="ECO:0000259" key="9">
    <source>
        <dbReference type="Pfam" id="PF02753"/>
    </source>
</evidence>
<feature type="domain" description="Pili assembly chaperone N-terminal" evidence="8">
    <location>
        <begin position="23"/>
        <end position="139"/>
    </location>
</feature>
<keyword evidence="6" id="KW-0143">Chaperone</keyword>
<evidence type="ECO:0000256" key="6">
    <source>
        <dbReference type="ARBA" id="ARBA00023186"/>
    </source>
</evidence>
<keyword evidence="4 7" id="KW-0732">Signal</keyword>
<dbReference type="PANTHER" id="PTHR30251:SF2">
    <property type="entry name" value="FIMBRIAL CHAPERONE YADV-RELATED"/>
    <property type="match status" value="1"/>
</dbReference>
<gene>
    <name evidence="10" type="primary">fimC_2</name>
    <name evidence="10" type="ORF">NCTC12157_02970</name>
</gene>
<keyword evidence="5" id="KW-0574">Periplasm</keyword>
<dbReference type="InterPro" id="IPR036316">
    <property type="entry name" value="Pili_assmbl_chap_C_dom_sf"/>
</dbReference>
<dbReference type="GeneID" id="78379538"/>
<comment type="similarity">
    <text evidence="2">Belongs to the periplasmic pilus chaperone family.</text>
</comment>
<dbReference type="SUPFAM" id="SSF49354">
    <property type="entry name" value="PapD-like"/>
    <property type="match status" value="1"/>
</dbReference>
<feature type="chain" id="PRO_5016838787" evidence="7">
    <location>
        <begin position="23"/>
        <end position="222"/>
    </location>
</feature>
<dbReference type="EMBL" id="UGGO01000001">
    <property type="protein sequence ID" value="STQ45240.1"/>
    <property type="molecule type" value="Genomic_DNA"/>
</dbReference>
<dbReference type="Proteomes" id="UP000254304">
    <property type="component" value="Unassembled WGS sequence"/>
</dbReference>
<dbReference type="AlphaFoldDB" id="A0A377NDS7"/>
<dbReference type="Pfam" id="PF02753">
    <property type="entry name" value="PapD_C"/>
    <property type="match status" value="1"/>
</dbReference>
<organism evidence="10 11">
    <name type="scientific">Ewingella americana</name>
    <dbReference type="NCBI Taxonomy" id="41202"/>
    <lineage>
        <taxon>Bacteria</taxon>
        <taxon>Pseudomonadati</taxon>
        <taxon>Pseudomonadota</taxon>
        <taxon>Gammaproteobacteria</taxon>
        <taxon>Enterobacterales</taxon>
        <taxon>Yersiniaceae</taxon>
        <taxon>Ewingella</taxon>
    </lineage>
</organism>
<dbReference type="InterPro" id="IPR001829">
    <property type="entry name" value="Pili_assmbl_chaperone_bac"/>
</dbReference>
<dbReference type="InterPro" id="IPR008962">
    <property type="entry name" value="PapD-like_sf"/>
</dbReference>
<dbReference type="GO" id="GO:0030288">
    <property type="term" value="C:outer membrane-bounded periplasmic space"/>
    <property type="evidence" value="ECO:0007669"/>
    <property type="project" value="InterPro"/>
</dbReference>
<evidence type="ECO:0000256" key="3">
    <source>
        <dbReference type="ARBA" id="ARBA00022558"/>
    </source>
</evidence>
<dbReference type="SUPFAM" id="SSF49584">
    <property type="entry name" value="Periplasmic chaperone C-domain"/>
    <property type="match status" value="1"/>
</dbReference>